<dbReference type="InterPro" id="IPR020841">
    <property type="entry name" value="PKS_Beta-ketoAc_synthase_dom"/>
</dbReference>
<dbReference type="CDD" id="cd00833">
    <property type="entry name" value="PKS"/>
    <property type="match status" value="1"/>
</dbReference>
<organism evidence="7 8">
    <name type="scientific">Hapsidospora chrysogenum (strain ATCC 11550 / CBS 779.69 / DSM 880 / IAM 14645 / JCM 23072 / IMI 49137)</name>
    <name type="common">Acremonium chrysogenum</name>
    <dbReference type="NCBI Taxonomy" id="857340"/>
    <lineage>
        <taxon>Eukaryota</taxon>
        <taxon>Fungi</taxon>
        <taxon>Dikarya</taxon>
        <taxon>Ascomycota</taxon>
        <taxon>Pezizomycotina</taxon>
        <taxon>Sordariomycetes</taxon>
        <taxon>Hypocreomycetidae</taxon>
        <taxon>Hypocreales</taxon>
        <taxon>Bionectriaceae</taxon>
        <taxon>Hapsidospora</taxon>
    </lineage>
</organism>
<dbReference type="SMART" id="SM00825">
    <property type="entry name" value="PKS_KS"/>
    <property type="match status" value="1"/>
</dbReference>
<evidence type="ECO:0000256" key="4">
    <source>
        <dbReference type="ARBA" id="ARBA00023002"/>
    </source>
</evidence>
<evidence type="ECO:0000259" key="6">
    <source>
        <dbReference type="PROSITE" id="PS52004"/>
    </source>
</evidence>
<dbReference type="PROSITE" id="PS52004">
    <property type="entry name" value="KS3_2"/>
    <property type="match status" value="1"/>
</dbReference>
<dbReference type="GO" id="GO:0004315">
    <property type="term" value="F:3-oxoacyl-[acyl-carrier-protein] synthase activity"/>
    <property type="evidence" value="ECO:0007669"/>
    <property type="project" value="InterPro"/>
</dbReference>
<feature type="compositionally biased region" description="Polar residues" evidence="5">
    <location>
        <begin position="10"/>
        <end position="19"/>
    </location>
</feature>
<comment type="caution">
    <text evidence="7">The sequence shown here is derived from an EMBL/GenBank/DDBJ whole genome shotgun (WGS) entry which is preliminary data.</text>
</comment>
<dbReference type="InterPro" id="IPR050091">
    <property type="entry name" value="PKS_NRPS_Biosynth_Enz"/>
</dbReference>
<dbReference type="Gene3D" id="3.40.47.10">
    <property type="match status" value="1"/>
</dbReference>
<dbReference type="PANTHER" id="PTHR43775:SF29">
    <property type="entry name" value="ASPERFURANONE POLYKETIDE SYNTHASE AFOG-RELATED"/>
    <property type="match status" value="1"/>
</dbReference>
<dbReference type="SUPFAM" id="SSF53901">
    <property type="entry name" value="Thiolase-like"/>
    <property type="match status" value="1"/>
</dbReference>
<dbReference type="AlphaFoldDB" id="A0A086T3Y7"/>
<evidence type="ECO:0000256" key="3">
    <source>
        <dbReference type="ARBA" id="ARBA00022679"/>
    </source>
</evidence>
<dbReference type="GO" id="GO:0006633">
    <property type="term" value="P:fatty acid biosynthetic process"/>
    <property type="evidence" value="ECO:0007669"/>
    <property type="project" value="InterPro"/>
</dbReference>
<dbReference type="HOGENOM" id="CLU_000022_16_2_1"/>
<reference evidence="8" key="1">
    <citation type="journal article" date="2014" name="Genome Announc.">
        <title>Genome sequence and annotation of Acremonium chrysogenum, producer of the beta-lactam antibiotic cephalosporin C.</title>
        <authorList>
            <person name="Terfehr D."/>
            <person name="Dahlmann T.A."/>
            <person name="Specht T."/>
            <person name="Zadra I."/>
            <person name="Kuernsteiner H."/>
            <person name="Kueck U."/>
        </authorList>
    </citation>
    <scope>NUCLEOTIDE SEQUENCE [LARGE SCALE GENOMIC DNA]</scope>
    <source>
        <strain evidence="8">ATCC 11550 / CBS 779.69 / DSM 880 / IAM 14645 / JCM 23072 / IMI 49137</strain>
    </source>
</reference>
<keyword evidence="4" id="KW-0560">Oxidoreductase</keyword>
<evidence type="ECO:0000313" key="8">
    <source>
        <dbReference type="Proteomes" id="UP000029964"/>
    </source>
</evidence>
<feature type="compositionally biased region" description="Low complexity" evidence="5">
    <location>
        <begin position="20"/>
        <end position="33"/>
    </location>
</feature>
<accession>A0A086T3Y7</accession>
<dbReference type="GO" id="GO:0044550">
    <property type="term" value="P:secondary metabolite biosynthetic process"/>
    <property type="evidence" value="ECO:0007669"/>
    <property type="project" value="TreeGrafter"/>
</dbReference>
<dbReference type="GO" id="GO:0004312">
    <property type="term" value="F:fatty acid synthase activity"/>
    <property type="evidence" value="ECO:0007669"/>
    <property type="project" value="TreeGrafter"/>
</dbReference>
<dbReference type="Proteomes" id="UP000029964">
    <property type="component" value="Unassembled WGS sequence"/>
</dbReference>
<evidence type="ECO:0000256" key="5">
    <source>
        <dbReference type="SAM" id="MobiDB-lite"/>
    </source>
</evidence>
<dbReference type="InterPro" id="IPR016039">
    <property type="entry name" value="Thiolase-like"/>
</dbReference>
<sequence>MEPTDPLDPSTPSLATAQTSDSGSECSSLLSQELGGQTYTDESRCSLSDEPCSPGPVCDEVDGDDDDPVVVCGFAVRFPGDASSSEEFWKMMLEKRCASGEFPDGRVNIDGFYQKDSSRPNTLPLRGGHFIKEDTAKFDADFFSISPTEAASLDPMQRWLLEVTYSALENAGIPMESVSGTPTGVFTGAFGIDYLIQLCRDVEDPPPYAALGLGISMLANRLSWFFNLRGPSVGMDSACSSTAMALDHACQSLKSGACSTVCIAGPLSN</sequence>
<dbReference type="PROSITE" id="PS00606">
    <property type="entry name" value="KS3_1"/>
    <property type="match status" value="1"/>
</dbReference>
<dbReference type="PANTHER" id="PTHR43775">
    <property type="entry name" value="FATTY ACID SYNTHASE"/>
    <property type="match status" value="1"/>
</dbReference>
<dbReference type="InterPro" id="IPR018201">
    <property type="entry name" value="Ketoacyl_synth_AS"/>
</dbReference>
<protein>
    <submittedName>
        <fullName evidence="7">Nonribosomal peptide synthetase-like protein</fullName>
    </submittedName>
</protein>
<dbReference type="EMBL" id="JPKY01000055">
    <property type="protein sequence ID" value="KFH44069.1"/>
    <property type="molecule type" value="Genomic_DNA"/>
</dbReference>
<keyword evidence="1" id="KW-0596">Phosphopantetheine</keyword>
<dbReference type="OrthoDB" id="5397531at2759"/>
<evidence type="ECO:0000256" key="1">
    <source>
        <dbReference type="ARBA" id="ARBA00022450"/>
    </source>
</evidence>
<keyword evidence="3" id="KW-0808">Transferase</keyword>
<keyword evidence="2" id="KW-0597">Phosphoprotein</keyword>
<dbReference type="Pfam" id="PF00109">
    <property type="entry name" value="ketoacyl-synt"/>
    <property type="match status" value="1"/>
</dbReference>
<dbReference type="STRING" id="857340.A0A086T3Y7"/>
<dbReference type="InterPro" id="IPR014030">
    <property type="entry name" value="Ketoacyl_synth_N"/>
</dbReference>
<gene>
    <name evidence="7" type="ORF">ACRE_051240</name>
</gene>
<feature type="domain" description="Ketosynthase family 3 (KS3)" evidence="6">
    <location>
        <begin position="66"/>
        <end position="269"/>
    </location>
</feature>
<evidence type="ECO:0000256" key="2">
    <source>
        <dbReference type="ARBA" id="ARBA00022553"/>
    </source>
</evidence>
<evidence type="ECO:0000313" key="7">
    <source>
        <dbReference type="EMBL" id="KFH44069.1"/>
    </source>
</evidence>
<dbReference type="GO" id="GO:0016491">
    <property type="term" value="F:oxidoreductase activity"/>
    <property type="evidence" value="ECO:0007669"/>
    <property type="project" value="UniProtKB-KW"/>
</dbReference>
<feature type="region of interest" description="Disordered" evidence="5">
    <location>
        <begin position="1"/>
        <end position="33"/>
    </location>
</feature>
<keyword evidence="8" id="KW-1185">Reference proteome</keyword>
<name>A0A086T3Y7_HAPC1</name>
<proteinExistence type="predicted"/>